<evidence type="ECO:0000256" key="5">
    <source>
        <dbReference type="ARBA" id="ARBA00022737"/>
    </source>
</evidence>
<dbReference type="InterPro" id="IPR035892">
    <property type="entry name" value="C2_domain_sf"/>
</dbReference>
<keyword evidence="3" id="KW-0597">Phosphoprotein</keyword>
<feature type="region of interest" description="Disordered" evidence="11">
    <location>
        <begin position="123"/>
        <end position="167"/>
    </location>
</feature>
<evidence type="ECO:0000256" key="9">
    <source>
        <dbReference type="ARBA" id="ARBA00023121"/>
    </source>
</evidence>
<dbReference type="GO" id="GO:0061817">
    <property type="term" value="P:endoplasmic reticulum-plasma membrane tethering"/>
    <property type="evidence" value="ECO:0007669"/>
    <property type="project" value="InterPro"/>
</dbReference>
<dbReference type="Gene3D" id="2.60.40.150">
    <property type="entry name" value="C2 domain"/>
    <property type="match status" value="2"/>
</dbReference>
<reference evidence="15" key="1">
    <citation type="submission" date="2022-11" db="EMBL/GenBank/DDBJ databases">
        <authorList>
            <person name="Petersen C."/>
        </authorList>
    </citation>
    <scope>NUCLEOTIDE SEQUENCE</scope>
    <source>
        <strain evidence="15">IBT 26290</strain>
    </source>
</reference>
<evidence type="ECO:0008006" key="17">
    <source>
        <dbReference type="Google" id="ProtNLM"/>
    </source>
</evidence>
<dbReference type="InterPro" id="IPR037767">
    <property type="entry name" value="C2A_Mug190-like"/>
</dbReference>
<evidence type="ECO:0000259" key="13">
    <source>
        <dbReference type="PROSITE" id="PS50004"/>
    </source>
</evidence>
<feature type="region of interest" description="Disordered" evidence="11">
    <location>
        <begin position="1"/>
        <end position="89"/>
    </location>
</feature>
<dbReference type="RefSeq" id="XP_056544838.1">
    <property type="nucleotide sequence ID" value="XM_056686096.1"/>
</dbReference>
<evidence type="ECO:0000256" key="7">
    <source>
        <dbReference type="ARBA" id="ARBA00022989"/>
    </source>
</evidence>
<keyword evidence="4 12" id="KW-0812">Transmembrane</keyword>
<dbReference type="SUPFAM" id="SSF49562">
    <property type="entry name" value="C2 domain (Calcium/lipid-binding domain, CaLB)"/>
    <property type="match status" value="2"/>
</dbReference>
<evidence type="ECO:0000256" key="11">
    <source>
        <dbReference type="SAM" id="MobiDB-lite"/>
    </source>
</evidence>
<evidence type="ECO:0000259" key="14">
    <source>
        <dbReference type="PROSITE" id="PS51847"/>
    </source>
</evidence>
<keyword evidence="9" id="KW-0446">Lipid-binding</keyword>
<evidence type="ECO:0000256" key="10">
    <source>
        <dbReference type="ARBA" id="ARBA00023136"/>
    </source>
</evidence>
<comment type="subcellular location">
    <subcellularLocation>
        <location evidence="1">Endoplasmic reticulum membrane</location>
    </subcellularLocation>
</comment>
<accession>A0A9W9IBH1</accession>
<feature type="compositionally biased region" description="Basic and acidic residues" evidence="11">
    <location>
        <begin position="650"/>
        <end position="663"/>
    </location>
</feature>
<dbReference type="AlphaFoldDB" id="A0A9W9IBH1"/>
<name>A0A9W9IBH1_9EURO</name>
<comment type="caution">
    <text evidence="15">The sequence shown here is derived from an EMBL/GenBank/DDBJ whole genome shotgun (WGS) entry which is preliminary data.</text>
</comment>
<evidence type="ECO:0000313" key="15">
    <source>
        <dbReference type="EMBL" id="KAJ5168377.1"/>
    </source>
</evidence>
<dbReference type="GO" id="GO:0006869">
    <property type="term" value="P:lipid transport"/>
    <property type="evidence" value="ECO:0007669"/>
    <property type="project" value="UniProtKB-KW"/>
</dbReference>
<dbReference type="OrthoDB" id="419768at2759"/>
<feature type="compositionally biased region" description="Basic and acidic residues" evidence="11">
    <location>
        <begin position="1180"/>
        <end position="1192"/>
    </location>
</feature>
<dbReference type="InterPro" id="IPR057349">
    <property type="entry name" value="C2_Mug190_3rd"/>
</dbReference>
<dbReference type="GO" id="GO:0008289">
    <property type="term" value="F:lipid binding"/>
    <property type="evidence" value="ECO:0007669"/>
    <property type="project" value="UniProtKB-KW"/>
</dbReference>
<sequence length="1239" mass="138399">MASTTQEAGEPQRHRVGEHWSGNNPVPTVQKFIANLDKDKSQRDHKIDEENKAKRQRAAMKQKEQSKSGRANEGSQSDVMAHEARKVAQENVRMVTDPTTGREIGVEDQDASAMEAVKNPKLTVPNANLGRPTEHQTRHDQDLSEYKEKQDITAPPDPIAEGTTSDVPIRGEKTNVLFHPTPTVSYKPMFDNLEKRATALCVGIPFAIIVLGRTFGGSLWGLIPLAACIASGVWLWVQEVIRSGKEMEWASEQMRGQMATVNLLPESVEWMNSFLAVAWGLMNPEMFIPVADTIEDIMQASAPKVVENVRIAEIDQGNNPLRILSMRALPDEHVQHLKDNIHEENIKNKDPQEAAAAEEGGSYYNMEAAFAYHAKPSSGSTSSKARNMHMHLIFYLGIRGLFGVPFPVFVELIELVGTVRLRFQMMPEPPFMKEVTFSLVGTPHVRAGCMPMIRHGVNVLNLPLISNFVNYAIGAACSMFAAPKSMTMDLSMMLKGDDIQKETQALGVMWIRIHRAVGLSKQDRRGSEGGGSDPYINLSFSKYGKPMYCTRVITDDLNPIWEETAALLVTPELIKANENLSVELWDSDRNTADDIVGKVELPIREMLQHPGRMYPQVSKLQGLDEGSEMPGQLHWEVGYFGKPKLRPELRTDGKKKDLPENLKGDPTFEDEKGIITNEEEDAVVHTPPDPIWPSGILNIVVHQIVNLQLANIKGSEGNRKGKEYEPAKPSGENTEEEGGQLPTSYCKIMLNDQLVYRTRPKAVSSKPIFNAGTERFVRDWRSAVVTVTVRDQRYREHDPILGVVPIKLSDIFQTSSQVTRWYPLDGGVGFGRIRISLLFRHVETKLPPNMLGWDVGTFEFASDKVVAKGYGRLSKIKLRTGGSTGKINRHVGKLEGQDVTYDTSDEHFRDSLRMPVKHRYRAPIVFEFHTPGKRGAAAYSVLWLQHLVDNEETDIDLPIWTTKNGARLTQNYITEQNWKAKEVPGLEDLTEVGRLQFKCMFSPGIDESHERFVVDNDSRETFETWEACIAQGVRSRSVSVEVPAEVQEKHEQSLIDGRDVLKQADPTERRRWIDREGHDWSGAFGHDPRAYTDSDGHKVAEPGRDKPPHDPVTPPPLKGQPARQSGSQDGDQALKEGTNDITSESEASETESLSQGPSTISPTATTGYSQASSSSLSKSDIGKANRRSEQRQQRGMMQWRPARNAAFAKDEAKFALRKLKKKIGTGDLTGREPDVETET</sequence>
<feature type="domain" description="C2" evidence="13">
    <location>
        <begin position="484"/>
        <end position="618"/>
    </location>
</feature>
<evidence type="ECO:0000256" key="1">
    <source>
        <dbReference type="ARBA" id="ARBA00004586"/>
    </source>
</evidence>
<proteinExistence type="predicted"/>
<dbReference type="EMBL" id="JAPQKN010000002">
    <property type="protein sequence ID" value="KAJ5168377.1"/>
    <property type="molecule type" value="Genomic_DNA"/>
</dbReference>
<feature type="region of interest" description="Disordered" evidence="11">
    <location>
        <begin position="650"/>
        <end position="669"/>
    </location>
</feature>
<dbReference type="PROSITE" id="PS50004">
    <property type="entry name" value="C2"/>
    <property type="match status" value="2"/>
</dbReference>
<feature type="compositionally biased region" description="Basic and acidic residues" evidence="11">
    <location>
        <begin position="1086"/>
        <end position="1109"/>
    </location>
</feature>
<evidence type="ECO:0000256" key="3">
    <source>
        <dbReference type="ARBA" id="ARBA00022553"/>
    </source>
</evidence>
<dbReference type="GO" id="GO:0005789">
    <property type="term" value="C:endoplasmic reticulum membrane"/>
    <property type="evidence" value="ECO:0007669"/>
    <property type="project" value="UniProtKB-SubCell"/>
</dbReference>
<feature type="transmembrane region" description="Helical" evidence="12">
    <location>
        <begin position="219"/>
        <end position="237"/>
    </location>
</feature>
<dbReference type="PANTHER" id="PTHR47348:SF3">
    <property type="entry name" value="MEIOTICALLY UP-REGULATED GENE 190 PROTEIN"/>
    <property type="match status" value="1"/>
</dbReference>
<reference evidence="15" key="2">
    <citation type="journal article" date="2023" name="IMA Fungus">
        <title>Comparative genomic study of the Penicillium genus elucidates a diverse pangenome and 15 lateral gene transfer events.</title>
        <authorList>
            <person name="Petersen C."/>
            <person name="Sorensen T."/>
            <person name="Nielsen M.R."/>
            <person name="Sondergaard T.E."/>
            <person name="Sorensen J.L."/>
            <person name="Fitzpatrick D.A."/>
            <person name="Frisvad J.C."/>
            <person name="Nielsen K.L."/>
        </authorList>
    </citation>
    <scope>NUCLEOTIDE SEQUENCE</scope>
    <source>
        <strain evidence="15">IBT 26290</strain>
    </source>
</reference>
<keyword evidence="5" id="KW-0677">Repeat</keyword>
<feature type="compositionally biased region" description="Basic and acidic residues" evidence="11">
    <location>
        <begin position="36"/>
        <end position="53"/>
    </location>
</feature>
<feature type="domain" description="SMP-LTD" evidence="14">
    <location>
        <begin position="264"/>
        <end position="491"/>
    </location>
</feature>
<dbReference type="InterPro" id="IPR031468">
    <property type="entry name" value="SMP_LBD"/>
</dbReference>
<dbReference type="SMART" id="SM00239">
    <property type="entry name" value="C2"/>
    <property type="match status" value="2"/>
</dbReference>
<dbReference type="Pfam" id="PF25669">
    <property type="entry name" value="SMP_MUG190-like"/>
    <property type="match status" value="1"/>
</dbReference>
<evidence type="ECO:0000256" key="4">
    <source>
        <dbReference type="ARBA" id="ARBA00022692"/>
    </source>
</evidence>
<evidence type="ECO:0000256" key="12">
    <source>
        <dbReference type="SAM" id="Phobius"/>
    </source>
</evidence>
<evidence type="ECO:0000256" key="2">
    <source>
        <dbReference type="ARBA" id="ARBA00022448"/>
    </source>
</evidence>
<dbReference type="Pfam" id="PF25331">
    <property type="entry name" value="C2_Mug190_3rd"/>
    <property type="match status" value="1"/>
</dbReference>
<feature type="region of interest" description="Disordered" evidence="11">
    <location>
        <begin position="716"/>
        <end position="740"/>
    </location>
</feature>
<dbReference type="InterPro" id="IPR000008">
    <property type="entry name" value="C2_dom"/>
</dbReference>
<feature type="compositionally biased region" description="Basic and acidic residues" evidence="11">
    <location>
        <begin position="716"/>
        <end position="726"/>
    </location>
</feature>
<dbReference type="Proteomes" id="UP001149163">
    <property type="component" value="Unassembled WGS sequence"/>
</dbReference>
<keyword evidence="2" id="KW-0813">Transport</keyword>
<feature type="compositionally biased region" description="Polar residues" evidence="11">
    <location>
        <begin position="1153"/>
        <end position="1168"/>
    </location>
</feature>
<dbReference type="PROSITE" id="PS51847">
    <property type="entry name" value="SMP"/>
    <property type="match status" value="1"/>
</dbReference>
<dbReference type="GeneID" id="81425272"/>
<dbReference type="Pfam" id="PF00168">
    <property type="entry name" value="C2"/>
    <property type="match status" value="2"/>
</dbReference>
<feature type="transmembrane region" description="Helical" evidence="12">
    <location>
        <begin position="392"/>
        <end position="410"/>
    </location>
</feature>
<keyword evidence="6" id="KW-0256">Endoplasmic reticulum</keyword>
<dbReference type="PANTHER" id="PTHR47348">
    <property type="entry name" value="MEIOTICALLY UP-REGULATED GENE 190 PROTEIN"/>
    <property type="match status" value="1"/>
</dbReference>
<keyword evidence="7 12" id="KW-1133">Transmembrane helix</keyword>
<evidence type="ECO:0000313" key="16">
    <source>
        <dbReference type="Proteomes" id="UP001149163"/>
    </source>
</evidence>
<dbReference type="InterPro" id="IPR037765">
    <property type="entry name" value="C2B_Tricalbin"/>
</dbReference>
<keyword evidence="10 12" id="KW-0472">Membrane</keyword>
<evidence type="ECO:0000256" key="8">
    <source>
        <dbReference type="ARBA" id="ARBA00023055"/>
    </source>
</evidence>
<feature type="compositionally biased region" description="Low complexity" evidence="11">
    <location>
        <begin position="1169"/>
        <end position="1179"/>
    </location>
</feature>
<organism evidence="15 16">
    <name type="scientific">Penicillium canariense</name>
    <dbReference type="NCBI Taxonomy" id="189055"/>
    <lineage>
        <taxon>Eukaryota</taxon>
        <taxon>Fungi</taxon>
        <taxon>Dikarya</taxon>
        <taxon>Ascomycota</taxon>
        <taxon>Pezizomycotina</taxon>
        <taxon>Eurotiomycetes</taxon>
        <taxon>Eurotiomycetidae</taxon>
        <taxon>Eurotiales</taxon>
        <taxon>Aspergillaceae</taxon>
        <taxon>Penicillium</taxon>
    </lineage>
</organism>
<dbReference type="CDD" id="cd04041">
    <property type="entry name" value="C2A_fungal"/>
    <property type="match status" value="1"/>
</dbReference>
<dbReference type="CDD" id="cd04052">
    <property type="entry name" value="C2B_Tricalbin-like"/>
    <property type="match status" value="1"/>
</dbReference>
<evidence type="ECO:0000256" key="6">
    <source>
        <dbReference type="ARBA" id="ARBA00022824"/>
    </source>
</evidence>
<feature type="domain" description="C2" evidence="13">
    <location>
        <begin position="678"/>
        <end position="822"/>
    </location>
</feature>
<gene>
    <name evidence="15" type="ORF">N7482_003971</name>
</gene>
<dbReference type="CDD" id="cd21676">
    <property type="entry name" value="SMP_Mug190"/>
    <property type="match status" value="1"/>
</dbReference>
<protein>
    <recommendedName>
        <fullName evidence="17">C2 domain protein</fullName>
    </recommendedName>
</protein>
<keyword evidence="8" id="KW-0445">Lipid transport</keyword>
<feature type="region of interest" description="Disordered" evidence="11">
    <location>
        <begin position="1072"/>
        <end position="1202"/>
    </location>
</feature>
<keyword evidence="16" id="KW-1185">Reference proteome</keyword>
<feature type="compositionally biased region" description="Basic and acidic residues" evidence="11">
    <location>
        <begin position="132"/>
        <end position="151"/>
    </location>
</feature>